<dbReference type="InterPro" id="IPR053142">
    <property type="entry name" value="PchR_regulatory_protein"/>
</dbReference>
<dbReference type="Pfam" id="PF12833">
    <property type="entry name" value="HTH_18"/>
    <property type="match status" value="1"/>
</dbReference>
<evidence type="ECO:0000313" key="6">
    <source>
        <dbReference type="Proteomes" id="UP000831785"/>
    </source>
</evidence>
<dbReference type="Proteomes" id="UP000831785">
    <property type="component" value="Chromosome"/>
</dbReference>
<evidence type="ECO:0000313" key="5">
    <source>
        <dbReference type="EMBL" id="UOQ52045.1"/>
    </source>
</evidence>
<dbReference type="InterPro" id="IPR018060">
    <property type="entry name" value="HTH_AraC"/>
</dbReference>
<dbReference type="PROSITE" id="PS01124">
    <property type="entry name" value="HTH_ARAC_FAMILY_2"/>
    <property type="match status" value="1"/>
</dbReference>
<dbReference type="InterPro" id="IPR009057">
    <property type="entry name" value="Homeodomain-like_sf"/>
</dbReference>
<protein>
    <submittedName>
        <fullName evidence="5">AraC family transcriptional regulator</fullName>
    </submittedName>
</protein>
<evidence type="ECO:0000256" key="1">
    <source>
        <dbReference type="ARBA" id="ARBA00023015"/>
    </source>
</evidence>
<dbReference type="PANTHER" id="PTHR47893:SF1">
    <property type="entry name" value="REGULATORY PROTEIN PCHR"/>
    <property type="match status" value="1"/>
</dbReference>
<organism evidence="5 6">
    <name type="scientific">Hymenobacter cellulosivorans</name>
    <dbReference type="NCBI Taxonomy" id="2932249"/>
    <lineage>
        <taxon>Bacteria</taxon>
        <taxon>Pseudomonadati</taxon>
        <taxon>Bacteroidota</taxon>
        <taxon>Cytophagia</taxon>
        <taxon>Cytophagales</taxon>
        <taxon>Hymenobacteraceae</taxon>
        <taxon>Hymenobacter</taxon>
    </lineage>
</organism>
<dbReference type="Gene3D" id="1.10.10.60">
    <property type="entry name" value="Homeodomain-like"/>
    <property type="match status" value="2"/>
</dbReference>
<keyword evidence="2" id="KW-0238">DNA-binding</keyword>
<dbReference type="SUPFAM" id="SSF46689">
    <property type="entry name" value="Homeodomain-like"/>
    <property type="match status" value="2"/>
</dbReference>
<evidence type="ECO:0000259" key="4">
    <source>
        <dbReference type="PROSITE" id="PS01124"/>
    </source>
</evidence>
<evidence type="ECO:0000256" key="2">
    <source>
        <dbReference type="ARBA" id="ARBA00023125"/>
    </source>
</evidence>
<keyword evidence="1" id="KW-0805">Transcription regulation</keyword>
<dbReference type="SMART" id="SM00342">
    <property type="entry name" value="HTH_ARAC"/>
    <property type="match status" value="1"/>
</dbReference>
<dbReference type="PANTHER" id="PTHR47893">
    <property type="entry name" value="REGULATORY PROTEIN PCHR"/>
    <property type="match status" value="1"/>
</dbReference>
<keyword evidence="3" id="KW-0804">Transcription</keyword>
<gene>
    <name evidence="5" type="ORF">MUN80_20055</name>
</gene>
<sequence>METFFQFRTAEFTDNAQTILQQQPGFVQAATRWQLADSHINFQDYFLDGLQMSVVRGHLQRPFQIELAVERPWLATLFQLEGQVSSKSCALRPLHIGPGQHNLMADEASANTYTFEGEQYTCFSAHLAPAFFSRLVQGNPEWLAKHEARLVNPTPFVLLPPGMAVTTAQRAIIQQIIECPYSGALKKLFLEARFLDLFIEQQTQPVLRPSGASSRDRDTLHAIRDFLDTHYAEPPSLLELARLFGTNDFKLKKGFRELFGTTVFGYIAERRLTVAWQLLTLTDQPVQEVAESVGFGNPAHFATAFRRKFGLSPSHVRRAPQAFAAGLNLTSSAALLAH</sequence>
<feature type="domain" description="HTH araC/xylS-type" evidence="4">
    <location>
        <begin position="221"/>
        <end position="319"/>
    </location>
</feature>
<dbReference type="InterPro" id="IPR020449">
    <property type="entry name" value="Tscrpt_reg_AraC-type_HTH"/>
</dbReference>
<dbReference type="EMBL" id="CP095049">
    <property type="protein sequence ID" value="UOQ52045.1"/>
    <property type="molecule type" value="Genomic_DNA"/>
</dbReference>
<reference evidence="5 6" key="1">
    <citation type="submission" date="2022-04" db="EMBL/GenBank/DDBJ databases">
        <title>Hymenobacter sp. isolated from the air.</title>
        <authorList>
            <person name="Won M."/>
            <person name="Lee C.-M."/>
            <person name="Woen H.-Y."/>
            <person name="Kwon S.-W."/>
        </authorList>
    </citation>
    <scope>NUCLEOTIDE SEQUENCE [LARGE SCALE GENOMIC DNA]</scope>
    <source>
        <strain evidence="6">5116 S-27</strain>
    </source>
</reference>
<name>A0ABY4F5V1_9BACT</name>
<dbReference type="PRINTS" id="PR00032">
    <property type="entry name" value="HTHARAC"/>
</dbReference>
<keyword evidence="6" id="KW-1185">Reference proteome</keyword>
<dbReference type="RefSeq" id="WP_244715663.1">
    <property type="nucleotide sequence ID" value="NZ_CP095049.1"/>
</dbReference>
<proteinExistence type="predicted"/>
<evidence type="ECO:0000256" key="3">
    <source>
        <dbReference type="ARBA" id="ARBA00023163"/>
    </source>
</evidence>
<accession>A0ABY4F5V1</accession>